<feature type="transmembrane region" description="Helical" evidence="1">
    <location>
        <begin position="72"/>
        <end position="91"/>
    </location>
</feature>
<evidence type="ECO:0000256" key="1">
    <source>
        <dbReference type="SAM" id="Phobius"/>
    </source>
</evidence>
<dbReference type="RefSeq" id="WP_285660687.1">
    <property type="nucleotide sequence ID" value="NZ_BSTX01000001.1"/>
</dbReference>
<accession>A0A9W6SHB2</accession>
<dbReference type="Proteomes" id="UP001165079">
    <property type="component" value="Unassembled WGS sequence"/>
</dbReference>
<name>A0A9W6SHB2_9ACTN</name>
<feature type="transmembrane region" description="Helical" evidence="1">
    <location>
        <begin position="40"/>
        <end position="65"/>
    </location>
</feature>
<comment type="caution">
    <text evidence="2">The sequence shown here is derived from an EMBL/GenBank/DDBJ whole genome shotgun (WGS) entry which is preliminary data.</text>
</comment>
<sequence>MKPGNVTTAQVILWIQGALTVVLALVLLGMSGQVDSSSGGIFLVFIVLALAQAALEIAAAVGLGAGRNWARILAIVVESIAIIVAGLNLLTSGGGASGGYLCGSLVGIGLAVTVIGCLAQESARDWCNQDA</sequence>
<keyword evidence="1" id="KW-0812">Transmembrane</keyword>
<reference evidence="2" key="1">
    <citation type="submission" date="2023-03" db="EMBL/GenBank/DDBJ databases">
        <title>Actinorhabdospora filicis NBRC 111898.</title>
        <authorList>
            <person name="Ichikawa N."/>
            <person name="Sato H."/>
            <person name="Tonouchi N."/>
        </authorList>
    </citation>
    <scope>NUCLEOTIDE SEQUENCE</scope>
    <source>
        <strain evidence="2">NBRC 111898</strain>
    </source>
</reference>
<dbReference type="AlphaFoldDB" id="A0A9W6SHB2"/>
<gene>
    <name evidence="2" type="ORF">Afil01_02580</name>
</gene>
<keyword evidence="1" id="KW-0472">Membrane</keyword>
<keyword evidence="1" id="KW-1133">Transmembrane helix</keyword>
<keyword evidence="3" id="KW-1185">Reference proteome</keyword>
<dbReference type="EMBL" id="BSTX01000001">
    <property type="protein sequence ID" value="GLZ75451.1"/>
    <property type="molecule type" value="Genomic_DNA"/>
</dbReference>
<feature type="transmembrane region" description="Helical" evidence="1">
    <location>
        <begin position="97"/>
        <end position="119"/>
    </location>
</feature>
<protein>
    <submittedName>
        <fullName evidence="2">Uncharacterized protein</fullName>
    </submittedName>
</protein>
<feature type="transmembrane region" description="Helical" evidence="1">
    <location>
        <begin position="12"/>
        <end position="34"/>
    </location>
</feature>
<evidence type="ECO:0000313" key="3">
    <source>
        <dbReference type="Proteomes" id="UP001165079"/>
    </source>
</evidence>
<proteinExistence type="predicted"/>
<organism evidence="2 3">
    <name type="scientific">Actinorhabdospora filicis</name>
    <dbReference type="NCBI Taxonomy" id="1785913"/>
    <lineage>
        <taxon>Bacteria</taxon>
        <taxon>Bacillati</taxon>
        <taxon>Actinomycetota</taxon>
        <taxon>Actinomycetes</taxon>
        <taxon>Micromonosporales</taxon>
        <taxon>Micromonosporaceae</taxon>
        <taxon>Actinorhabdospora</taxon>
    </lineage>
</organism>
<evidence type="ECO:0000313" key="2">
    <source>
        <dbReference type="EMBL" id="GLZ75451.1"/>
    </source>
</evidence>